<protein>
    <submittedName>
        <fullName evidence="1">Uncharacterized protein</fullName>
    </submittedName>
</protein>
<name>A0A8B6E2A9_MYTGA</name>
<proteinExistence type="predicted"/>
<keyword evidence="2" id="KW-1185">Reference proteome</keyword>
<evidence type="ECO:0000313" key="2">
    <source>
        <dbReference type="Proteomes" id="UP000596742"/>
    </source>
</evidence>
<gene>
    <name evidence="1" type="ORF">MGAL_10B005327</name>
</gene>
<evidence type="ECO:0000313" key="1">
    <source>
        <dbReference type="EMBL" id="VDI27264.1"/>
    </source>
</evidence>
<dbReference type="Proteomes" id="UP000596742">
    <property type="component" value="Unassembled WGS sequence"/>
</dbReference>
<sequence length="110" mass="12185">MSTNRINRTGGVYKPDSLKSEVDGGKFERNFVSGEIGSIPAIPVAHNKTLSQNLVTVLTDRFIIKDAKKLILIAEIRATRTDCNYLLGYHESILATQMIRIILTLPLKAS</sequence>
<dbReference type="AlphaFoldDB" id="A0A8B6E2A9"/>
<comment type="caution">
    <text evidence="1">The sequence shown here is derived from an EMBL/GenBank/DDBJ whole genome shotgun (WGS) entry which is preliminary data.</text>
</comment>
<accession>A0A8B6E2A9</accession>
<dbReference type="EMBL" id="UYJE01004342">
    <property type="protein sequence ID" value="VDI27264.1"/>
    <property type="molecule type" value="Genomic_DNA"/>
</dbReference>
<reference evidence="1" key="1">
    <citation type="submission" date="2018-11" db="EMBL/GenBank/DDBJ databases">
        <authorList>
            <person name="Alioto T."/>
            <person name="Alioto T."/>
        </authorList>
    </citation>
    <scope>NUCLEOTIDE SEQUENCE</scope>
</reference>
<organism evidence="1 2">
    <name type="scientific">Mytilus galloprovincialis</name>
    <name type="common">Mediterranean mussel</name>
    <dbReference type="NCBI Taxonomy" id="29158"/>
    <lineage>
        <taxon>Eukaryota</taxon>
        <taxon>Metazoa</taxon>
        <taxon>Spiralia</taxon>
        <taxon>Lophotrochozoa</taxon>
        <taxon>Mollusca</taxon>
        <taxon>Bivalvia</taxon>
        <taxon>Autobranchia</taxon>
        <taxon>Pteriomorphia</taxon>
        <taxon>Mytilida</taxon>
        <taxon>Mytiloidea</taxon>
        <taxon>Mytilidae</taxon>
        <taxon>Mytilinae</taxon>
        <taxon>Mytilus</taxon>
    </lineage>
</organism>